<reference evidence="2" key="1">
    <citation type="submission" date="2022-11" db="UniProtKB">
        <authorList>
            <consortium name="WormBaseParasite"/>
        </authorList>
    </citation>
    <scope>IDENTIFICATION</scope>
</reference>
<evidence type="ECO:0000313" key="2">
    <source>
        <dbReference type="WBParaSite" id="PDA_v2.g28043.t1"/>
    </source>
</evidence>
<dbReference type="AlphaFoldDB" id="A0A914QF40"/>
<accession>A0A914QF40</accession>
<dbReference type="Proteomes" id="UP000887578">
    <property type="component" value="Unplaced"/>
</dbReference>
<sequence>MLFITFSKCLRQADPTFKSSYRVFRDLLRDSIIDRDKSVGGTEIPFRKNAYVDRERKIIDKKYEFAFRLEVQRNIPMDDLMKYAEHQAYNTTPDYDDEAVIQAVQMPLPIGLQ</sequence>
<dbReference type="WBParaSite" id="PDA_v2.g28043.t1">
    <property type="protein sequence ID" value="PDA_v2.g28043.t1"/>
    <property type="gene ID" value="PDA_v2.g28043"/>
</dbReference>
<protein>
    <submittedName>
        <fullName evidence="2">Uncharacterized protein</fullName>
    </submittedName>
</protein>
<proteinExistence type="predicted"/>
<evidence type="ECO:0000313" key="1">
    <source>
        <dbReference type="Proteomes" id="UP000887578"/>
    </source>
</evidence>
<keyword evidence="1" id="KW-1185">Reference proteome</keyword>
<name>A0A914QF40_9BILA</name>
<organism evidence="1 2">
    <name type="scientific">Panagrolaimus davidi</name>
    <dbReference type="NCBI Taxonomy" id="227884"/>
    <lineage>
        <taxon>Eukaryota</taxon>
        <taxon>Metazoa</taxon>
        <taxon>Ecdysozoa</taxon>
        <taxon>Nematoda</taxon>
        <taxon>Chromadorea</taxon>
        <taxon>Rhabditida</taxon>
        <taxon>Tylenchina</taxon>
        <taxon>Panagrolaimomorpha</taxon>
        <taxon>Panagrolaimoidea</taxon>
        <taxon>Panagrolaimidae</taxon>
        <taxon>Panagrolaimus</taxon>
    </lineage>
</organism>